<accession>A0A9D9DNH4</accession>
<dbReference type="NCBIfam" id="NF001862">
    <property type="entry name" value="PRK00601.1"/>
    <property type="match status" value="1"/>
</dbReference>
<dbReference type="InterPro" id="IPR008181">
    <property type="entry name" value="dUTPase"/>
</dbReference>
<keyword evidence="4 7" id="KW-0460">Magnesium</keyword>
<comment type="caution">
    <text evidence="9">The sequence shown here is derived from an EMBL/GenBank/DDBJ whole genome shotgun (WGS) entry which is preliminary data.</text>
</comment>
<keyword evidence="5 7" id="KW-0546">Nucleotide metabolism</keyword>
<dbReference type="InterPro" id="IPR036157">
    <property type="entry name" value="dUTPase-like_sf"/>
</dbReference>
<reference evidence="9" key="2">
    <citation type="journal article" date="2021" name="PeerJ">
        <title>Extensive microbial diversity within the chicken gut microbiome revealed by metagenomics and culture.</title>
        <authorList>
            <person name="Gilroy R."/>
            <person name="Ravi A."/>
            <person name="Getino M."/>
            <person name="Pursley I."/>
            <person name="Horton D.L."/>
            <person name="Alikhan N.F."/>
            <person name="Baker D."/>
            <person name="Gharbi K."/>
            <person name="Hall N."/>
            <person name="Watson M."/>
            <person name="Adriaenssens E.M."/>
            <person name="Foster-Nyarko E."/>
            <person name="Jarju S."/>
            <person name="Secka A."/>
            <person name="Antonio M."/>
            <person name="Oren A."/>
            <person name="Chaudhuri R.R."/>
            <person name="La Ragione R."/>
            <person name="Hildebrand F."/>
            <person name="Pallen M.J."/>
        </authorList>
    </citation>
    <scope>NUCLEOTIDE SEQUENCE</scope>
    <source>
        <strain evidence="9">10192</strain>
    </source>
</reference>
<dbReference type="Proteomes" id="UP000823632">
    <property type="component" value="Unassembled WGS sequence"/>
</dbReference>
<dbReference type="SUPFAM" id="SSF51283">
    <property type="entry name" value="dUTPase-like"/>
    <property type="match status" value="1"/>
</dbReference>
<dbReference type="FunFam" id="2.70.40.10:FF:000002">
    <property type="entry name" value="dUTP diphosphatase"/>
    <property type="match status" value="1"/>
</dbReference>
<proteinExistence type="inferred from homology"/>
<evidence type="ECO:0000256" key="6">
    <source>
        <dbReference type="ARBA" id="ARBA00047686"/>
    </source>
</evidence>
<dbReference type="GO" id="GO:0004170">
    <property type="term" value="F:dUTP diphosphatase activity"/>
    <property type="evidence" value="ECO:0007669"/>
    <property type="project" value="UniProtKB-UniRule"/>
</dbReference>
<dbReference type="EMBL" id="JADIND010000131">
    <property type="protein sequence ID" value="MBO8430959.1"/>
    <property type="molecule type" value="Genomic_DNA"/>
</dbReference>
<dbReference type="GO" id="GO:0046081">
    <property type="term" value="P:dUTP catabolic process"/>
    <property type="evidence" value="ECO:0007669"/>
    <property type="project" value="InterPro"/>
</dbReference>
<keyword evidence="3 7" id="KW-0378">Hydrolase</keyword>
<evidence type="ECO:0000256" key="7">
    <source>
        <dbReference type="HAMAP-Rule" id="MF_00116"/>
    </source>
</evidence>
<evidence type="ECO:0000256" key="3">
    <source>
        <dbReference type="ARBA" id="ARBA00022801"/>
    </source>
</evidence>
<comment type="catalytic activity">
    <reaction evidence="6 7">
        <text>dUTP + H2O = dUMP + diphosphate + H(+)</text>
        <dbReference type="Rhea" id="RHEA:10248"/>
        <dbReference type="ChEBI" id="CHEBI:15377"/>
        <dbReference type="ChEBI" id="CHEBI:15378"/>
        <dbReference type="ChEBI" id="CHEBI:33019"/>
        <dbReference type="ChEBI" id="CHEBI:61555"/>
        <dbReference type="ChEBI" id="CHEBI:246422"/>
        <dbReference type="EC" id="3.6.1.23"/>
    </reaction>
</comment>
<comment type="pathway">
    <text evidence="7">Pyrimidine metabolism; dUMP biosynthesis; dUMP from dCTP (dUTP route): step 2/2.</text>
</comment>
<organism evidence="9 10">
    <name type="scientific">Candidatus Scatousia excrementipullorum</name>
    <dbReference type="NCBI Taxonomy" id="2840936"/>
    <lineage>
        <taxon>Bacteria</taxon>
        <taxon>Candidatus Scatousia</taxon>
    </lineage>
</organism>
<dbReference type="EC" id="3.6.1.23" evidence="7"/>
<dbReference type="InterPro" id="IPR029054">
    <property type="entry name" value="dUTPase-like"/>
</dbReference>
<dbReference type="PANTHER" id="PTHR11241">
    <property type="entry name" value="DEOXYURIDINE 5'-TRIPHOSPHATE NUCLEOTIDOHYDROLASE"/>
    <property type="match status" value="1"/>
</dbReference>
<evidence type="ECO:0000313" key="9">
    <source>
        <dbReference type="EMBL" id="MBO8430959.1"/>
    </source>
</evidence>
<comment type="function">
    <text evidence="7">This enzyme is involved in nucleotide metabolism: it produces dUMP, the immediate precursor of thymidine nucleotides and it decreases the intracellular concentration of dUTP so that uracil cannot be incorporated into DNA.</text>
</comment>
<protein>
    <recommendedName>
        <fullName evidence="7">Deoxyuridine 5'-triphosphate nucleotidohydrolase</fullName>
        <shortName evidence="7">dUTPase</shortName>
        <ecNumber evidence="7">3.6.1.23</ecNumber>
    </recommendedName>
    <alternativeName>
        <fullName evidence="7">dUTP pyrophosphatase</fullName>
    </alternativeName>
</protein>
<dbReference type="GO" id="GO:0006226">
    <property type="term" value="P:dUMP biosynthetic process"/>
    <property type="evidence" value="ECO:0007669"/>
    <property type="project" value="UniProtKB-UniRule"/>
</dbReference>
<evidence type="ECO:0000256" key="1">
    <source>
        <dbReference type="ARBA" id="ARBA00006581"/>
    </source>
</evidence>
<feature type="binding site" evidence="7">
    <location>
        <begin position="65"/>
        <end position="67"/>
    </location>
    <ligand>
        <name>substrate</name>
    </ligand>
</feature>
<dbReference type="Pfam" id="PF00692">
    <property type="entry name" value="dUTPase"/>
    <property type="match status" value="1"/>
</dbReference>
<evidence type="ECO:0000256" key="4">
    <source>
        <dbReference type="ARBA" id="ARBA00022842"/>
    </source>
</evidence>
<dbReference type="NCBIfam" id="TIGR00576">
    <property type="entry name" value="dut"/>
    <property type="match status" value="1"/>
</dbReference>
<dbReference type="InterPro" id="IPR033704">
    <property type="entry name" value="dUTPase_trimeric"/>
</dbReference>
<reference evidence="9" key="1">
    <citation type="submission" date="2020-10" db="EMBL/GenBank/DDBJ databases">
        <authorList>
            <person name="Gilroy R."/>
        </authorList>
    </citation>
    <scope>NUCLEOTIDE SEQUENCE</scope>
    <source>
        <strain evidence="9">10192</strain>
    </source>
</reference>
<dbReference type="HAMAP" id="MF_00116">
    <property type="entry name" value="dUTPase_bact"/>
    <property type="match status" value="1"/>
</dbReference>
<evidence type="ECO:0000256" key="5">
    <source>
        <dbReference type="ARBA" id="ARBA00023080"/>
    </source>
</evidence>
<feature type="domain" description="dUTPase-like" evidence="8">
    <location>
        <begin position="15"/>
        <end position="144"/>
    </location>
</feature>
<comment type="similarity">
    <text evidence="1 7">Belongs to the dUTPase family.</text>
</comment>
<sequence length="145" mass="15906">MTVLKIERLEHNKFVPEYKTEGAAGMDLCAAITEPVTLKPLERALIPTGLKIELEHGYEAQIRPRSGLSIKHGITLINCVGTIDEDYRGEVCIPVVNLSNETYTIQPDERIAQMIIAKVEQAEIEVVTELTETLRGAGGFGSTGK</sequence>
<comment type="cofactor">
    <cofactor evidence="7">
        <name>Mg(2+)</name>
        <dbReference type="ChEBI" id="CHEBI:18420"/>
    </cofactor>
</comment>
<dbReference type="Gene3D" id="2.70.40.10">
    <property type="match status" value="1"/>
</dbReference>
<evidence type="ECO:0000313" key="10">
    <source>
        <dbReference type="Proteomes" id="UP000823632"/>
    </source>
</evidence>
<dbReference type="GO" id="GO:0000287">
    <property type="term" value="F:magnesium ion binding"/>
    <property type="evidence" value="ECO:0007669"/>
    <property type="project" value="UniProtKB-UniRule"/>
</dbReference>
<gene>
    <name evidence="7 9" type="primary">dut</name>
    <name evidence="9" type="ORF">IAC76_06180</name>
</gene>
<name>A0A9D9DNH4_9BACT</name>
<dbReference type="AlphaFoldDB" id="A0A9D9DNH4"/>
<dbReference type="PANTHER" id="PTHR11241:SF0">
    <property type="entry name" value="DEOXYURIDINE 5'-TRIPHOSPHATE NUCLEOTIDOHYDROLASE"/>
    <property type="match status" value="1"/>
</dbReference>
<evidence type="ECO:0000256" key="2">
    <source>
        <dbReference type="ARBA" id="ARBA00022723"/>
    </source>
</evidence>
<feature type="binding site" evidence="7">
    <location>
        <begin position="82"/>
        <end position="84"/>
    </location>
    <ligand>
        <name>substrate</name>
    </ligand>
</feature>
<dbReference type="CDD" id="cd07557">
    <property type="entry name" value="trimeric_dUTPase"/>
    <property type="match status" value="1"/>
</dbReference>
<feature type="binding site" evidence="7">
    <location>
        <position position="78"/>
    </location>
    <ligand>
        <name>substrate</name>
    </ligand>
</feature>
<comment type="caution">
    <text evidence="7">Lacks conserved residue(s) required for the propagation of feature annotation.</text>
</comment>
<evidence type="ECO:0000259" key="8">
    <source>
        <dbReference type="Pfam" id="PF00692"/>
    </source>
</evidence>
<keyword evidence="2 7" id="KW-0479">Metal-binding</keyword>